<dbReference type="Proteomes" id="UP000620124">
    <property type="component" value="Unassembled WGS sequence"/>
</dbReference>
<protein>
    <submittedName>
        <fullName evidence="2">Uncharacterized protein</fullName>
    </submittedName>
</protein>
<evidence type="ECO:0000256" key="1">
    <source>
        <dbReference type="SAM" id="Phobius"/>
    </source>
</evidence>
<keyword evidence="1" id="KW-0812">Transmembrane</keyword>
<feature type="transmembrane region" description="Helical" evidence="1">
    <location>
        <begin position="208"/>
        <end position="230"/>
    </location>
</feature>
<dbReference type="OrthoDB" id="3269455at2759"/>
<feature type="transmembrane region" description="Helical" evidence="1">
    <location>
        <begin position="84"/>
        <end position="107"/>
    </location>
</feature>
<keyword evidence="1" id="KW-1133">Transmembrane helix</keyword>
<feature type="transmembrane region" description="Helical" evidence="1">
    <location>
        <begin position="236"/>
        <end position="257"/>
    </location>
</feature>
<proteinExistence type="predicted"/>
<evidence type="ECO:0000313" key="2">
    <source>
        <dbReference type="EMBL" id="KAF7344284.1"/>
    </source>
</evidence>
<reference evidence="2" key="1">
    <citation type="submission" date="2020-05" db="EMBL/GenBank/DDBJ databases">
        <title>Mycena genomes resolve the evolution of fungal bioluminescence.</title>
        <authorList>
            <person name="Tsai I.J."/>
        </authorList>
    </citation>
    <scope>NUCLEOTIDE SEQUENCE</scope>
    <source>
        <strain evidence="2">CCC161011</strain>
    </source>
</reference>
<keyword evidence="3" id="KW-1185">Reference proteome</keyword>
<sequence length="270" mass="29059">MDPFAILDAPKAAKPLRRGLGLSSVALALITATRARQDWETVKSQVGGLTSEATIATFLAAVQSQILALSFQDNSTSLKITTNAFGFVGILLDVITACLALLASTVLQRHIAVIEQQLDAIEDASSEQLVEMSHFLKQSPLLRRAAEMFPDIYRRVQAKMEARAIVLRRAQESTDAHLTRLPASPRLNIEVVPESMGHIRGAAPIGDAAGTAMLIGVLSFFASVICLAISTQPHEVWVISISVCTLVLVLPTVNSLLGRVGRRLPSVFDI</sequence>
<comment type="caution">
    <text evidence="2">The sequence shown here is derived from an EMBL/GenBank/DDBJ whole genome shotgun (WGS) entry which is preliminary data.</text>
</comment>
<dbReference type="EMBL" id="JACAZI010000015">
    <property type="protein sequence ID" value="KAF7344284.1"/>
    <property type="molecule type" value="Genomic_DNA"/>
</dbReference>
<dbReference type="AlphaFoldDB" id="A0A8H6XPV6"/>
<gene>
    <name evidence="2" type="ORF">MVEN_01719800</name>
</gene>
<evidence type="ECO:0000313" key="3">
    <source>
        <dbReference type="Proteomes" id="UP000620124"/>
    </source>
</evidence>
<keyword evidence="1" id="KW-0472">Membrane</keyword>
<accession>A0A8H6XPV6</accession>
<organism evidence="2 3">
    <name type="scientific">Mycena venus</name>
    <dbReference type="NCBI Taxonomy" id="2733690"/>
    <lineage>
        <taxon>Eukaryota</taxon>
        <taxon>Fungi</taxon>
        <taxon>Dikarya</taxon>
        <taxon>Basidiomycota</taxon>
        <taxon>Agaricomycotina</taxon>
        <taxon>Agaricomycetes</taxon>
        <taxon>Agaricomycetidae</taxon>
        <taxon>Agaricales</taxon>
        <taxon>Marasmiineae</taxon>
        <taxon>Mycenaceae</taxon>
        <taxon>Mycena</taxon>
    </lineage>
</organism>
<name>A0A8H6XPV6_9AGAR</name>